<keyword evidence="1" id="KW-0812">Transmembrane</keyword>
<reference evidence="2" key="1">
    <citation type="submission" date="2021-01" db="EMBL/GenBank/DDBJ databases">
        <authorList>
            <person name="Corre E."/>
            <person name="Pelletier E."/>
            <person name="Niang G."/>
            <person name="Scheremetjew M."/>
            <person name="Finn R."/>
            <person name="Kale V."/>
            <person name="Holt S."/>
            <person name="Cochrane G."/>
            <person name="Meng A."/>
            <person name="Brown T."/>
            <person name="Cohen L."/>
        </authorList>
    </citation>
    <scope>NUCLEOTIDE SEQUENCE</scope>
    <source>
        <strain evidence="2">RCC3387</strain>
    </source>
</reference>
<evidence type="ECO:0008006" key="3">
    <source>
        <dbReference type="Google" id="ProtNLM"/>
    </source>
</evidence>
<feature type="transmembrane region" description="Helical" evidence="1">
    <location>
        <begin position="41"/>
        <end position="61"/>
    </location>
</feature>
<protein>
    <recommendedName>
        <fullName evidence="3">Transmembrane protein</fullName>
    </recommendedName>
</protein>
<feature type="transmembrane region" description="Helical" evidence="1">
    <location>
        <begin position="140"/>
        <end position="160"/>
    </location>
</feature>
<name>A0A6V0EME3_9DINO</name>
<dbReference type="EMBL" id="HBGW01012389">
    <property type="protein sequence ID" value="CAD9515094.1"/>
    <property type="molecule type" value="Transcribed_RNA"/>
</dbReference>
<evidence type="ECO:0000313" key="2">
    <source>
        <dbReference type="EMBL" id="CAD9515094.1"/>
    </source>
</evidence>
<accession>A0A6V0EME3</accession>
<keyword evidence="1" id="KW-0472">Membrane</keyword>
<sequence>MTHVPSTFYNAEKRSEFDERHVMKFAKRNGATYTAMLRARLVVTAGLWCLGVGQLCLALSWRAAKGAACAEPLPLWMFTDGTLTILCASCLMIGIHRKTQVMGSTDLQAYLLRKDRGGDEDPALETQLSAVESGTLFDHVANLSACILVVMFCGGAYWYHSATAFGSCGGVVRWWTALVLILKLLVPCLSCCLAITCCLSAFFKHDPKESYWDDQPVDFW</sequence>
<keyword evidence="1" id="KW-1133">Transmembrane helix</keyword>
<feature type="transmembrane region" description="Helical" evidence="1">
    <location>
        <begin position="73"/>
        <end position="95"/>
    </location>
</feature>
<feature type="transmembrane region" description="Helical" evidence="1">
    <location>
        <begin position="180"/>
        <end position="203"/>
    </location>
</feature>
<dbReference type="AlphaFoldDB" id="A0A6V0EME3"/>
<gene>
    <name evidence="2" type="ORF">BRAN1462_LOCUS7898</name>
</gene>
<evidence type="ECO:0000256" key="1">
    <source>
        <dbReference type="SAM" id="Phobius"/>
    </source>
</evidence>
<proteinExistence type="predicted"/>
<organism evidence="2">
    <name type="scientific">Zooxanthella nutricula</name>
    <dbReference type="NCBI Taxonomy" id="1333877"/>
    <lineage>
        <taxon>Eukaryota</taxon>
        <taxon>Sar</taxon>
        <taxon>Alveolata</taxon>
        <taxon>Dinophyceae</taxon>
        <taxon>Peridiniales</taxon>
        <taxon>Peridiniales incertae sedis</taxon>
        <taxon>Zooxanthella</taxon>
    </lineage>
</organism>